<dbReference type="InterPro" id="IPR029063">
    <property type="entry name" value="SAM-dependent_MTases_sf"/>
</dbReference>
<sequence length="219" mass="23469">MPHAPFDQLADEYDAWYDENRGAFRAELFALEHAIPDAFDPGSDRALEVGVGTGRFADGLGIPVGVDPARNSLELARERGIDPVRGVAESLPITTDAIDLAVVVTALAFVDDLEATLEELRRVLTPDGALVVAVLDRESPLGASYEDRKEASPFYADADFLSGEATCAALESAGFTIEVRLQTIFDDPADLETNPVKSAEVREGHGDGLFAVVRARPAE</sequence>
<evidence type="ECO:0000259" key="1">
    <source>
        <dbReference type="Pfam" id="PF08241"/>
    </source>
</evidence>
<dbReference type="Gene3D" id="3.40.50.150">
    <property type="entry name" value="Vaccinia Virus protein VP39"/>
    <property type="match status" value="1"/>
</dbReference>
<dbReference type="GO" id="GO:0008757">
    <property type="term" value="F:S-adenosylmethionine-dependent methyltransferase activity"/>
    <property type="evidence" value="ECO:0007669"/>
    <property type="project" value="InterPro"/>
</dbReference>
<organism evidence="2 3">
    <name type="scientific">Natrarchaeobaculum aegyptiacum</name>
    <dbReference type="NCBI Taxonomy" id="745377"/>
    <lineage>
        <taxon>Archaea</taxon>
        <taxon>Methanobacteriati</taxon>
        <taxon>Methanobacteriota</taxon>
        <taxon>Stenosarchaea group</taxon>
        <taxon>Halobacteria</taxon>
        <taxon>Halobacteriales</taxon>
        <taxon>Natrialbaceae</taxon>
        <taxon>Natrarchaeobaculum</taxon>
    </lineage>
</organism>
<feature type="domain" description="Methyltransferase type 11" evidence="1">
    <location>
        <begin position="47"/>
        <end position="132"/>
    </location>
</feature>
<protein>
    <submittedName>
        <fullName evidence="2">Methyltransferase type 11</fullName>
    </submittedName>
</protein>
<dbReference type="CDD" id="cd02440">
    <property type="entry name" value="AdoMet_MTases"/>
    <property type="match status" value="1"/>
</dbReference>
<dbReference type="EMBL" id="CP019893">
    <property type="protein sequence ID" value="ARS90009.1"/>
    <property type="molecule type" value="Genomic_DNA"/>
</dbReference>
<gene>
    <name evidence="2" type="ORF">B1756_09890</name>
</gene>
<dbReference type="RefSeq" id="WP_086888386.1">
    <property type="nucleotide sequence ID" value="NZ_CP019893.1"/>
</dbReference>
<dbReference type="InterPro" id="IPR013216">
    <property type="entry name" value="Methyltransf_11"/>
</dbReference>
<dbReference type="Proteomes" id="UP000250088">
    <property type="component" value="Chromosome"/>
</dbReference>
<proteinExistence type="predicted"/>
<dbReference type="SUPFAM" id="SSF53335">
    <property type="entry name" value="S-adenosyl-L-methionine-dependent methyltransferases"/>
    <property type="match status" value="1"/>
</dbReference>
<evidence type="ECO:0000313" key="3">
    <source>
        <dbReference type="Proteomes" id="UP000250088"/>
    </source>
</evidence>
<keyword evidence="3" id="KW-1185">Reference proteome</keyword>
<dbReference type="GeneID" id="32894391"/>
<keyword evidence="2" id="KW-0808">Transferase</keyword>
<name>A0A2Z2HSA3_9EURY</name>
<dbReference type="OrthoDB" id="1018at2157"/>
<dbReference type="GO" id="GO:0032259">
    <property type="term" value="P:methylation"/>
    <property type="evidence" value="ECO:0007669"/>
    <property type="project" value="UniProtKB-KW"/>
</dbReference>
<reference evidence="3" key="1">
    <citation type="submission" date="2017-02" db="EMBL/GenBank/DDBJ databases">
        <title>Natronthermophilus aegyptiacus gen. nov.,sp. nov., an aerobic, extremely halophilic alkalithermophilic archaeon isolated from the athalassohaline Wadi An Natrun, Egypt.</title>
        <authorList>
            <person name="Zhao B."/>
        </authorList>
    </citation>
    <scope>NUCLEOTIDE SEQUENCE [LARGE SCALE GENOMIC DNA]</scope>
    <source>
        <strain evidence="3">JW/NM-HA 15</strain>
    </source>
</reference>
<dbReference type="Pfam" id="PF08241">
    <property type="entry name" value="Methyltransf_11"/>
    <property type="match status" value="1"/>
</dbReference>
<keyword evidence="2" id="KW-0489">Methyltransferase</keyword>
<evidence type="ECO:0000313" key="2">
    <source>
        <dbReference type="EMBL" id="ARS90009.1"/>
    </source>
</evidence>
<dbReference type="KEGG" id="naj:B1756_09890"/>
<dbReference type="AlphaFoldDB" id="A0A2Z2HSA3"/>
<accession>A0A2Z2HSA3</accession>